<reference evidence="1" key="1">
    <citation type="submission" date="2020-04" db="EMBL/GenBank/DDBJ databases">
        <authorList>
            <person name="Chiriac C."/>
            <person name="Salcher M."/>
            <person name="Ghai R."/>
            <person name="Kavagutti S V."/>
        </authorList>
    </citation>
    <scope>NUCLEOTIDE SEQUENCE</scope>
</reference>
<dbReference type="EMBL" id="LR796737">
    <property type="protein sequence ID" value="CAB4162621.1"/>
    <property type="molecule type" value="Genomic_DNA"/>
</dbReference>
<accession>A0A6J5M8U9</accession>
<evidence type="ECO:0000313" key="2">
    <source>
        <dbReference type="EMBL" id="CAB4162621.1"/>
    </source>
</evidence>
<protein>
    <submittedName>
        <fullName evidence="1">Uncharacterized protein</fullName>
    </submittedName>
</protein>
<proteinExistence type="predicted"/>
<gene>
    <name evidence="1" type="ORF">UFOVP436_75</name>
    <name evidence="2" type="ORF">UFOVP784_75</name>
</gene>
<organism evidence="1">
    <name type="scientific">uncultured Caudovirales phage</name>
    <dbReference type="NCBI Taxonomy" id="2100421"/>
    <lineage>
        <taxon>Viruses</taxon>
        <taxon>Duplodnaviria</taxon>
        <taxon>Heunggongvirae</taxon>
        <taxon>Uroviricota</taxon>
        <taxon>Caudoviricetes</taxon>
        <taxon>Peduoviridae</taxon>
        <taxon>Maltschvirus</taxon>
        <taxon>Maltschvirus maltsch</taxon>
    </lineage>
</organism>
<name>A0A6J5M8U9_9CAUD</name>
<sequence length="253" mass="26717">MSLAKFRKVGTKTGAGRFVVSEGIAPAAYLLPSQGLPTWYLDSEDDRFEIVITKGTILSVVADANGDARIVPANGTASSVTWGDAMPASWDPLNGATPAYSSGATDTVAVAAYSVPVGVAQYDLYRPFDKGTSQGAGFIARGYVEYPMVSLVNDDVTVGSLVRADHMGRPVSLSTALCGTNPYLQVGKVIEVEKFATNFDDGLLSYMQLPSDPGALKTVYELTRSGSFSGKLGIRSNLDVNNVIGAFRVNLTL</sequence>
<dbReference type="EMBL" id="LR796418">
    <property type="protein sequence ID" value="CAB4143108.1"/>
    <property type="molecule type" value="Genomic_DNA"/>
</dbReference>
<evidence type="ECO:0000313" key="1">
    <source>
        <dbReference type="EMBL" id="CAB4143108.1"/>
    </source>
</evidence>